<proteinExistence type="predicted"/>
<organism evidence="4 5">
    <name type="scientific">Arthrobotrys conoides</name>
    <dbReference type="NCBI Taxonomy" id="74498"/>
    <lineage>
        <taxon>Eukaryota</taxon>
        <taxon>Fungi</taxon>
        <taxon>Dikarya</taxon>
        <taxon>Ascomycota</taxon>
        <taxon>Pezizomycotina</taxon>
        <taxon>Orbiliomycetes</taxon>
        <taxon>Orbiliales</taxon>
        <taxon>Orbiliaceae</taxon>
        <taxon>Arthrobotrys</taxon>
    </lineage>
</organism>
<feature type="region of interest" description="Disordered" evidence="2">
    <location>
        <begin position="333"/>
        <end position="363"/>
    </location>
</feature>
<keyword evidence="5" id="KW-1185">Reference proteome</keyword>
<sequence>MSDDTNDHSSWPKSETARLPYLTFRVPGNNVSKTRQKEIETEIGKQKEMQKRLTEERDQLWEKCHKELDDLNININPEFPGGQIINGAKGLKLIYDELHEHLQQVANGLKAAISLKVDATVITTENLRRQKEWTVGALDWERRDLKRYQTRIKSLDKISKKLQEDLEILRADIITNAVPAQGQDSIGENRTSEDINLIRGENGPEQKMGPAAPENEKWSIDDLGNEQDGGNIPEAKDDEDDYHDSENEEGESFNGEEVVAGLKRSRTGLEPSRSKKRARREQGRIQKEIESLEKKLGENNRAIQEEKEGKKKKEAEISKLQSKLEKLEREMRDLEKVDISGDEEGAEEERQETDPEDEKEGQYRRKERLEDLLDQWVRHRYHRSRRSALWGARREEKIVDGGLFEEVDKILRKIQDLEATFASVLQAKKGSEKVENLIEVLKLEMSMEQRIIRSLAGPQNAATSQGGHLNSVPPKYESLGKGEIRLLILWPAPASHYPLICSLRNRSLDLPETEPAPAPVRTRKYAALSYYWGPDHPEAYIYLRQDDFGQAEPNKENWGSVAKKSRRIPVRLNLFRALLRLRQTKKSVTLWVDFLCINQIDIKEKTAQLREMVKIYRQAENVCVWLGEPDDRERSDKAMKFIGEVKDFAMLDTYAEDKRRAHEWYGISELMRDRWFSRRWVVQEIALAKEATIHCGSKTVRWQDFVDAVSILVSNQARIKLLFDPKVWRDGHGTLGEVQFFGANTLIEELGSLFWRAEDGTIMKPVKSLESLVTSLKTFDTSDERDLIYSLIFIASDTWGQDGYTELMIDYKRDPADVYKDFIEFCIKSAKSASSQYPLDIICRPWALPVRSRNEKDGPALPSWIALLSNSVFGEPEQFYKGRKNGETFVGSTGQSSYRASRDMKYIARFDPAEINDLDQSPQDPDKLATSTNNSGESPELILPRPFPWSLVVKGFKLAEIEKVSPKSTGGLILQESLRMGGWPGIENMQDNAEYVPDKIWRTLVANKDTKGRVPPTWYQRACLRCLEIADNFNGGDLNVGQLLQGGSGMMHEYLTRVRTTIWNRCFFTARITQKPPDAGILRTPTFETLDGNQPENNLASIQNGARPTQNFYMKDIYGDKGENGSGGSASTEPLKLFGLCPSDTDVKDLVCIIYGCSVPVILRLVIAPGPLKPRYSIIGEAYVHGEMDGEAIDSYKAGWAFGAEQEFHLM</sequence>
<name>A0AAN8PQ79_9PEZI</name>
<dbReference type="InterPro" id="IPR052895">
    <property type="entry name" value="HetReg/Transcr_Mod"/>
</dbReference>
<keyword evidence="1" id="KW-0175">Coiled coil</keyword>
<dbReference type="PANTHER" id="PTHR24148:SF64">
    <property type="entry name" value="HETEROKARYON INCOMPATIBILITY DOMAIN-CONTAINING PROTEIN"/>
    <property type="match status" value="1"/>
</dbReference>
<feature type="compositionally biased region" description="Polar residues" evidence="2">
    <location>
        <begin position="918"/>
        <end position="937"/>
    </location>
</feature>
<evidence type="ECO:0000313" key="5">
    <source>
        <dbReference type="Proteomes" id="UP001307849"/>
    </source>
</evidence>
<feature type="compositionally biased region" description="Acidic residues" evidence="2">
    <location>
        <begin position="236"/>
        <end position="251"/>
    </location>
</feature>
<accession>A0AAN8PQ79</accession>
<reference evidence="4 5" key="1">
    <citation type="submission" date="2019-10" db="EMBL/GenBank/DDBJ databases">
        <authorList>
            <person name="Palmer J.M."/>
        </authorList>
    </citation>
    <scope>NUCLEOTIDE SEQUENCE [LARGE SCALE GENOMIC DNA]</scope>
    <source>
        <strain evidence="4 5">TWF506</strain>
    </source>
</reference>
<gene>
    <name evidence="4" type="ORF">TWF506_005877</name>
</gene>
<evidence type="ECO:0000256" key="2">
    <source>
        <dbReference type="SAM" id="MobiDB-lite"/>
    </source>
</evidence>
<dbReference type="Pfam" id="PF06985">
    <property type="entry name" value="HET"/>
    <property type="match status" value="1"/>
</dbReference>
<dbReference type="PANTHER" id="PTHR24148">
    <property type="entry name" value="ANKYRIN REPEAT DOMAIN-CONTAINING PROTEIN 39 HOMOLOG-RELATED"/>
    <property type="match status" value="1"/>
</dbReference>
<evidence type="ECO:0000313" key="4">
    <source>
        <dbReference type="EMBL" id="KAK6518738.1"/>
    </source>
</evidence>
<feature type="compositionally biased region" description="Acidic residues" evidence="2">
    <location>
        <begin position="340"/>
        <end position="359"/>
    </location>
</feature>
<dbReference type="Proteomes" id="UP001307849">
    <property type="component" value="Unassembled WGS sequence"/>
</dbReference>
<feature type="region of interest" description="Disordered" evidence="2">
    <location>
        <begin position="182"/>
        <end position="316"/>
    </location>
</feature>
<feature type="compositionally biased region" description="Basic and acidic residues" evidence="2">
    <location>
        <begin position="280"/>
        <end position="316"/>
    </location>
</feature>
<dbReference type="InterPro" id="IPR010730">
    <property type="entry name" value="HET"/>
</dbReference>
<feature type="region of interest" description="Disordered" evidence="2">
    <location>
        <begin position="915"/>
        <end position="939"/>
    </location>
</feature>
<comment type="caution">
    <text evidence="4">The sequence shown here is derived from an EMBL/GenBank/DDBJ whole genome shotgun (WGS) entry which is preliminary data.</text>
</comment>
<dbReference type="AlphaFoldDB" id="A0AAN8PQ79"/>
<protein>
    <recommendedName>
        <fullName evidence="3">Heterokaryon incompatibility domain-containing protein</fullName>
    </recommendedName>
</protein>
<feature type="coiled-coil region" evidence="1">
    <location>
        <begin position="145"/>
        <end position="172"/>
    </location>
</feature>
<evidence type="ECO:0000259" key="3">
    <source>
        <dbReference type="Pfam" id="PF06985"/>
    </source>
</evidence>
<feature type="domain" description="Heterokaryon incompatibility" evidence="3">
    <location>
        <begin position="525"/>
        <end position="684"/>
    </location>
</feature>
<dbReference type="EMBL" id="JAVHJM010000002">
    <property type="protein sequence ID" value="KAK6518738.1"/>
    <property type="molecule type" value="Genomic_DNA"/>
</dbReference>
<evidence type="ECO:0000256" key="1">
    <source>
        <dbReference type="SAM" id="Coils"/>
    </source>
</evidence>